<keyword evidence="1" id="KW-0472">Membrane</keyword>
<feature type="domain" description="DUF6533" evidence="2">
    <location>
        <begin position="51"/>
        <end position="85"/>
    </location>
</feature>
<accession>A0AAD7TWZ3</accession>
<dbReference type="InterPro" id="IPR045340">
    <property type="entry name" value="DUF6533"/>
</dbReference>
<proteinExistence type="predicted"/>
<feature type="transmembrane region" description="Helical" evidence="1">
    <location>
        <begin position="20"/>
        <end position="41"/>
    </location>
</feature>
<protein>
    <recommendedName>
        <fullName evidence="2">DUF6533 domain-containing protein</fullName>
    </recommendedName>
</protein>
<evidence type="ECO:0000313" key="3">
    <source>
        <dbReference type="EMBL" id="KAJ8487793.1"/>
    </source>
</evidence>
<keyword evidence="1" id="KW-1133">Transmembrane helix</keyword>
<feature type="transmembrane region" description="Helical" evidence="1">
    <location>
        <begin position="218"/>
        <end position="240"/>
    </location>
</feature>
<comment type="caution">
    <text evidence="3">The sequence shown here is derived from an EMBL/GenBank/DDBJ whole genome shotgun (WGS) entry which is preliminary data.</text>
</comment>
<name>A0AAD7TWZ3_9APHY</name>
<organism evidence="3 4">
    <name type="scientific">Trametes cubensis</name>
    <dbReference type="NCBI Taxonomy" id="1111947"/>
    <lineage>
        <taxon>Eukaryota</taxon>
        <taxon>Fungi</taxon>
        <taxon>Dikarya</taxon>
        <taxon>Basidiomycota</taxon>
        <taxon>Agaricomycotina</taxon>
        <taxon>Agaricomycetes</taxon>
        <taxon>Polyporales</taxon>
        <taxon>Polyporaceae</taxon>
        <taxon>Trametes</taxon>
    </lineage>
</organism>
<evidence type="ECO:0000256" key="1">
    <source>
        <dbReference type="SAM" id="Phobius"/>
    </source>
</evidence>
<evidence type="ECO:0000259" key="2">
    <source>
        <dbReference type="Pfam" id="PF20151"/>
    </source>
</evidence>
<reference evidence="3" key="1">
    <citation type="submission" date="2022-11" db="EMBL/GenBank/DDBJ databases">
        <title>Genome Sequence of Cubamyces cubensis.</title>
        <authorList>
            <person name="Buettner E."/>
        </authorList>
    </citation>
    <scope>NUCLEOTIDE SEQUENCE</scope>
    <source>
        <strain evidence="3">MPL-01</strain>
    </source>
</reference>
<gene>
    <name evidence="3" type="ORF">ONZ51_g3960</name>
</gene>
<dbReference type="EMBL" id="JAPEVG010000073">
    <property type="protein sequence ID" value="KAJ8487793.1"/>
    <property type="molecule type" value="Genomic_DNA"/>
</dbReference>
<sequence>MSDLAKLLENAASHLGLLMLVKYASVGSLTLVVRAVLYAAVSARQANFEQILDIVETFSDEVILMWPSKLTLMKTVYFANRYMPVVDIALGVANDTQFTQLLIGVRWVMDHVTNTIPIGISIIRSDPRSADGGPLELQQDSAGLLDILDSPDHHPPQEVLDITGCVASISDGISIWFYASILLSETTVVLLTAIKRYSMKMRDQTLPLLFHTMYRDGAGFYAILLSVSIGNMLCMTLAPVEASSMLQLFHHAVHSTLTSRVLLNLRAAAARSSGLSMNDFHRTTHIAFEVPVIHSTQPNIAVSDIESGSSYLAR</sequence>
<feature type="transmembrane region" description="Helical" evidence="1">
    <location>
        <begin position="175"/>
        <end position="198"/>
    </location>
</feature>
<dbReference type="AlphaFoldDB" id="A0AAD7TWZ3"/>
<keyword evidence="1" id="KW-0812">Transmembrane</keyword>
<dbReference type="Pfam" id="PF20151">
    <property type="entry name" value="DUF6533"/>
    <property type="match status" value="1"/>
</dbReference>
<dbReference type="Proteomes" id="UP001215151">
    <property type="component" value="Unassembled WGS sequence"/>
</dbReference>
<evidence type="ECO:0000313" key="4">
    <source>
        <dbReference type="Proteomes" id="UP001215151"/>
    </source>
</evidence>
<keyword evidence="4" id="KW-1185">Reference proteome</keyword>